<organism evidence="2 3">
    <name type="scientific">Pyrodictium abyssi</name>
    <dbReference type="NCBI Taxonomy" id="54256"/>
    <lineage>
        <taxon>Archaea</taxon>
        <taxon>Thermoproteota</taxon>
        <taxon>Thermoprotei</taxon>
        <taxon>Desulfurococcales</taxon>
        <taxon>Pyrodictiaceae</taxon>
        <taxon>Pyrodictium</taxon>
    </lineage>
</organism>
<dbReference type="Pfam" id="PF03749">
    <property type="entry name" value="SfsA"/>
    <property type="match status" value="1"/>
</dbReference>
<evidence type="ECO:0000259" key="1">
    <source>
        <dbReference type="Pfam" id="PF03749"/>
    </source>
</evidence>
<sequence length="224" mass="24758">MILAETPVVEAEPRRLAWPWIEAVTSTGSRARVYAAAAPRQLLSCARQLLLSQAGLTGLRLAAVVDRSGAVVPLDHRLLEAAFPRVAARLYGDPDPLVERERWVNGTRVDYLVSTSRGLVLVEHKTLAHTGPGEPAYPRTPSQRLQRQLEVLWRAAEALEARAELVVAVASPSAKRLLLTGDPVARRLLRAHPERLGARAYRVEALLENRRLVLLYRGEIAVQL</sequence>
<protein>
    <recommendedName>
        <fullName evidence="1">Sugar fermentation stimulation protein C-terminal domain-containing protein</fullName>
    </recommendedName>
</protein>
<feature type="domain" description="Sugar fermentation stimulation protein C-terminal" evidence="1">
    <location>
        <begin position="98"/>
        <end position="178"/>
    </location>
</feature>
<keyword evidence="3" id="KW-1185">Reference proteome</keyword>
<evidence type="ECO:0000313" key="2">
    <source>
        <dbReference type="EMBL" id="BES80901.1"/>
    </source>
</evidence>
<dbReference type="EMBL" id="AP028907">
    <property type="protein sequence ID" value="BES80901.1"/>
    <property type="molecule type" value="Genomic_DNA"/>
</dbReference>
<dbReference type="RefSeq" id="WP_338251530.1">
    <property type="nucleotide sequence ID" value="NZ_AP028907.1"/>
</dbReference>
<evidence type="ECO:0000313" key="3">
    <source>
        <dbReference type="Proteomes" id="UP001341135"/>
    </source>
</evidence>
<dbReference type="Proteomes" id="UP001341135">
    <property type="component" value="Chromosome"/>
</dbReference>
<gene>
    <name evidence="2" type="ORF">PABY_04680</name>
</gene>
<dbReference type="Gene3D" id="3.40.1350.60">
    <property type="match status" value="1"/>
</dbReference>
<name>A0ABM8ITK9_9CREN</name>
<reference evidence="2 3" key="1">
    <citation type="submission" date="2023-09" db="EMBL/GenBank/DDBJ databases">
        <title>Pyrofollis japonicus gen. nov. sp. nov., a novel member of the family Pyrodictiaceae isolated from the Iheya North hydrothermal field.</title>
        <authorList>
            <person name="Miyazaki U."/>
            <person name="Sanari M."/>
            <person name="Tame A."/>
            <person name="Kitajima M."/>
            <person name="Okamoto A."/>
            <person name="Sawayama S."/>
            <person name="Miyazaki J."/>
            <person name="Takai K."/>
            <person name="Nakagawa S."/>
        </authorList>
    </citation>
    <scope>NUCLEOTIDE SEQUENCE [LARGE SCALE GENOMIC DNA]</scope>
    <source>
        <strain evidence="2 3">AV2</strain>
    </source>
</reference>
<dbReference type="InterPro" id="IPR040452">
    <property type="entry name" value="SfsA_C"/>
</dbReference>
<proteinExistence type="predicted"/>
<accession>A0ABM8ITK9</accession>
<dbReference type="GeneID" id="89288504"/>